<dbReference type="PANTHER" id="PTHR32487">
    <property type="entry name" value="3-OXO-DELTA(4,5)-STEROID 5-BETA-REDUCTASE"/>
    <property type="match status" value="1"/>
</dbReference>
<dbReference type="EMBL" id="UZAU01000010">
    <property type="status" value="NOT_ANNOTATED_CDS"/>
    <property type="molecule type" value="Genomic_DNA"/>
</dbReference>
<organism evidence="1 2">
    <name type="scientific">Cannabis sativa</name>
    <name type="common">Hemp</name>
    <name type="synonym">Marijuana</name>
    <dbReference type="NCBI Taxonomy" id="3483"/>
    <lineage>
        <taxon>Eukaryota</taxon>
        <taxon>Viridiplantae</taxon>
        <taxon>Streptophyta</taxon>
        <taxon>Embryophyta</taxon>
        <taxon>Tracheophyta</taxon>
        <taxon>Spermatophyta</taxon>
        <taxon>Magnoliopsida</taxon>
        <taxon>eudicotyledons</taxon>
        <taxon>Gunneridae</taxon>
        <taxon>Pentapetalae</taxon>
        <taxon>rosids</taxon>
        <taxon>fabids</taxon>
        <taxon>Rosales</taxon>
        <taxon>Cannabaceae</taxon>
        <taxon>Cannabis</taxon>
    </lineage>
</organism>
<dbReference type="Gene3D" id="3.40.50.720">
    <property type="entry name" value="NAD(P)-binding Rossmann-like Domain"/>
    <property type="match status" value="1"/>
</dbReference>
<accession>A0A803NNT7</accession>
<evidence type="ECO:0000313" key="2">
    <source>
        <dbReference type="Proteomes" id="UP000596661"/>
    </source>
</evidence>
<dbReference type="EnsemblPlants" id="evm.model.01.362">
    <property type="protein sequence ID" value="cds.evm.model.01.362"/>
    <property type="gene ID" value="evm.TU.01.362"/>
</dbReference>
<reference evidence="1" key="1">
    <citation type="submission" date="2018-11" db="EMBL/GenBank/DDBJ databases">
        <authorList>
            <person name="Grassa J C."/>
        </authorList>
    </citation>
    <scope>NUCLEOTIDE SEQUENCE [LARGE SCALE GENOMIC DNA]</scope>
</reference>
<dbReference type="Gramene" id="evm.model.01.362">
    <property type="protein sequence ID" value="cds.evm.model.01.362"/>
    <property type="gene ID" value="evm.TU.01.362"/>
</dbReference>
<dbReference type="PANTHER" id="PTHR32487:SF0">
    <property type="entry name" value="3-OXO-DELTA(4,5)-STEROID 5-BETA-REDUCTASE"/>
    <property type="match status" value="1"/>
</dbReference>
<keyword evidence="2" id="KW-1185">Reference proteome</keyword>
<evidence type="ECO:0000313" key="1">
    <source>
        <dbReference type="EnsemblPlants" id="cds.evm.model.01.362"/>
    </source>
</evidence>
<name>A0A803NNT7_CANSA</name>
<proteinExistence type="predicted"/>
<dbReference type="Proteomes" id="UP000596661">
    <property type="component" value="Chromosome 1"/>
</dbReference>
<sequence length="94" mass="10638">MASREEGRVDLVRPSAGLIFDSLRSLMNVISGLALMQPCRASDMATVDPNAKNRAFNCSNGDIIKWKHMWKVLAEQFDVEYENLKMMMGMEIRG</sequence>
<protein>
    <submittedName>
        <fullName evidence="1">Uncharacterized protein</fullName>
    </submittedName>
</protein>
<dbReference type="AlphaFoldDB" id="A0A803NNT7"/>
<reference evidence="1" key="2">
    <citation type="submission" date="2021-03" db="UniProtKB">
        <authorList>
            <consortium name="EnsemblPlants"/>
        </authorList>
    </citation>
    <scope>IDENTIFICATION</scope>
</reference>